<protein>
    <submittedName>
        <fullName evidence="1">DUF2974 domain-containing protein</fullName>
    </submittedName>
</protein>
<proteinExistence type="predicted"/>
<gene>
    <name evidence="1" type="ORF">H9Q80_05360</name>
</gene>
<dbReference type="EMBL" id="CP060636">
    <property type="protein sequence ID" value="QNM13380.1"/>
    <property type="molecule type" value="Genomic_DNA"/>
</dbReference>
<evidence type="ECO:0000313" key="2">
    <source>
        <dbReference type="Proteomes" id="UP000515856"/>
    </source>
</evidence>
<accession>A0A7G9GRE8</accession>
<dbReference type="Proteomes" id="UP000515856">
    <property type="component" value="Chromosome"/>
</dbReference>
<evidence type="ECO:0000313" key="1">
    <source>
        <dbReference type="EMBL" id="QNM13380.1"/>
    </source>
</evidence>
<dbReference type="AlphaFoldDB" id="A0A7G9GRE8"/>
<dbReference type="KEGG" id="ehn:H9Q80_05360"/>
<dbReference type="Pfam" id="PF11187">
    <property type="entry name" value="Mbeg1-like"/>
    <property type="match status" value="1"/>
</dbReference>
<dbReference type="InterPro" id="IPR024499">
    <property type="entry name" value="Mbeg1-like"/>
</dbReference>
<dbReference type="SUPFAM" id="SSF53474">
    <property type="entry name" value="alpha/beta-Hydrolases"/>
    <property type="match status" value="1"/>
</dbReference>
<dbReference type="InterPro" id="IPR029058">
    <property type="entry name" value="AB_hydrolase_fold"/>
</dbReference>
<name>A0A7G9GRE8_9FIRM</name>
<dbReference type="Gene3D" id="3.40.50.1820">
    <property type="entry name" value="alpha/beta hydrolase"/>
    <property type="match status" value="1"/>
</dbReference>
<sequence>MLDEKTFYDLSMISYFDAYQPGVSVDTLIQQILEDTVMDEEYPNDVTLPYHKEALAKIPKGRYSDIYVKEFVDDNANSGVVFYVFTCPEGEIFAFRGSEALDDVNHKTGWQDWTDNFHMFLDGPTYQQLVSLHELQKRKIDAPFYLCGHSKGGNLAMYVALTMNAKLLSKLQQVVSFNAPGITKSILDVYQMRATDPEFLKKITIFECENDCISSFFENLTKPHYIRSSMPCNNLIQLYHNHQLYAMDFDDNHYILAEKKTAIPKIVYHFVNDFFVNLKEERLHAVVSTMDDYFHSALSISELYKVLLYHISLYTNLFEDIPYEEIQTITFQDLIERRKTKNLINKVKEKAVQTLNEVNIKEITQGIIDNYEVLIDTKKSQIQDLVNRNNDRIISAIRSIRNEEEKEG</sequence>
<organism evidence="1 2">
    <name type="scientific">[Eubacterium] hominis</name>
    <dbReference type="NCBI Taxonomy" id="2764325"/>
    <lineage>
        <taxon>Bacteria</taxon>
        <taxon>Bacillati</taxon>
        <taxon>Bacillota</taxon>
        <taxon>Erysipelotrichia</taxon>
        <taxon>Erysipelotrichales</taxon>
        <taxon>Erysipelotrichaceae</taxon>
        <taxon>Amedibacillus</taxon>
    </lineage>
</organism>
<keyword evidence="2" id="KW-1185">Reference proteome</keyword>
<reference evidence="1 2" key="1">
    <citation type="submission" date="2020-08" db="EMBL/GenBank/DDBJ databases">
        <authorList>
            <person name="Liu C."/>
            <person name="Sun Q."/>
        </authorList>
    </citation>
    <scope>NUCLEOTIDE SEQUENCE [LARGE SCALE GENOMIC DNA]</scope>
    <source>
        <strain evidence="1 2">NSJ-61</strain>
    </source>
</reference>
<dbReference type="RefSeq" id="WP_117454491.1">
    <property type="nucleotide sequence ID" value="NZ_CP060636.1"/>
</dbReference>